<evidence type="ECO:0000313" key="2">
    <source>
        <dbReference type="Proteomes" id="UP001447188"/>
    </source>
</evidence>
<evidence type="ECO:0000313" key="1">
    <source>
        <dbReference type="EMBL" id="KAL0630595.1"/>
    </source>
</evidence>
<dbReference type="InterPro" id="IPR043502">
    <property type="entry name" value="DNA/RNA_pol_sf"/>
</dbReference>
<name>A0ABR3G484_9PEZI</name>
<keyword evidence="2" id="KW-1185">Reference proteome</keyword>
<accession>A0ABR3G484</accession>
<dbReference type="Proteomes" id="UP001447188">
    <property type="component" value="Unassembled WGS sequence"/>
</dbReference>
<dbReference type="EMBL" id="JBBBZM010000485">
    <property type="protein sequence ID" value="KAL0630595.1"/>
    <property type="molecule type" value="Genomic_DNA"/>
</dbReference>
<dbReference type="InterPro" id="IPR052055">
    <property type="entry name" value="Hepadnavirus_pol/RT"/>
</dbReference>
<evidence type="ECO:0008006" key="3">
    <source>
        <dbReference type="Google" id="ProtNLM"/>
    </source>
</evidence>
<dbReference type="PANTHER" id="PTHR33050">
    <property type="entry name" value="REVERSE TRANSCRIPTASE DOMAIN-CONTAINING PROTEIN"/>
    <property type="match status" value="1"/>
</dbReference>
<comment type="caution">
    <text evidence="1">The sequence shown here is derived from an EMBL/GenBank/DDBJ whole genome shotgun (WGS) entry which is preliminary data.</text>
</comment>
<dbReference type="SUPFAM" id="SSF56672">
    <property type="entry name" value="DNA/RNA polymerases"/>
    <property type="match status" value="1"/>
</dbReference>
<organism evidence="1 2">
    <name type="scientific">Discina gigas</name>
    <dbReference type="NCBI Taxonomy" id="1032678"/>
    <lineage>
        <taxon>Eukaryota</taxon>
        <taxon>Fungi</taxon>
        <taxon>Dikarya</taxon>
        <taxon>Ascomycota</taxon>
        <taxon>Pezizomycotina</taxon>
        <taxon>Pezizomycetes</taxon>
        <taxon>Pezizales</taxon>
        <taxon>Discinaceae</taxon>
        <taxon>Discina</taxon>
    </lineage>
</organism>
<protein>
    <recommendedName>
        <fullName evidence="3">Reverse transcriptase domain-containing protein</fullName>
    </recommendedName>
</protein>
<proteinExistence type="predicted"/>
<sequence>MTRMIDRDMISFTDKPLAVNGLFGVDKDNGASIRLIIDARPVNSMFIPSPPVSLPTPDLVAALNVPQGTTLYAAKVDLDNFYHRIRLPEVWWPFFALPSIRAADLGISGYAADAVIYPCCKTLPMGFSHSVFLAQAVHEHIIDTKVPLLEREARVIRQPFDPLSAATVVPSIGSPPLPLCTSALASPTGDFDLSRMRHSVYIDDLNIYHHDSLMIDLAIDQYLVAMAAVNLPAKPSKIVRATADGLECLGVFVDGRNCEVGLSVPKLQALRMSTLRILAVGEATGRELSHLVGRWTWAMLVRRPAMSIFSAVYRFIECAHDSSYTIWPSVRRELLAATGIAPLLYASIRCDWSPIVIASDASELAAGVVYTQVQPSEVRHLSLVPDKPGTDTDPVLQSFIAKSDWKIAISHRWYQQEHINALEVRSSLAAIKWSLKRPDVLVPSSAGHTRLLLLVDSSATLGSINKGRTSAHRLLRPLRTMSALLLAAGLYLKAKWIPSAMNPADKPSRCL</sequence>
<dbReference type="PANTHER" id="PTHR33050:SF7">
    <property type="entry name" value="RIBONUCLEASE H"/>
    <property type="match status" value="1"/>
</dbReference>
<reference evidence="1 2" key="1">
    <citation type="submission" date="2024-02" db="EMBL/GenBank/DDBJ databases">
        <title>Discinaceae phylogenomics.</title>
        <authorList>
            <person name="Dirks A.C."/>
            <person name="James T.Y."/>
        </authorList>
    </citation>
    <scope>NUCLEOTIDE SEQUENCE [LARGE SCALE GENOMIC DNA]</scope>
    <source>
        <strain evidence="1 2">ACD0624</strain>
    </source>
</reference>
<gene>
    <name evidence="1" type="ORF">Q9L58_010558</name>
</gene>